<name>E1Y844_9BACT</name>
<accession>E1Y844</accession>
<sequence length="131" mass="15002">MQKTINTKELRASLTKIVEEVKRGENFTVLYRSRPAFRIVPINDYDRVSLPLSKDPLYHAGALGESSDGLTAIEHDTILYGTGVRRRFNRGSAFFHCRFPDTSGSLQTIKVLSIPPEKIKHLSKFFLFHFF</sequence>
<dbReference type="InterPro" id="IPR036165">
    <property type="entry name" value="YefM-like_sf"/>
</dbReference>
<dbReference type="Gene3D" id="3.40.1620.10">
    <property type="entry name" value="YefM-like domain"/>
    <property type="match status" value="1"/>
</dbReference>
<dbReference type="NCBIfam" id="TIGR01552">
    <property type="entry name" value="phd_fam"/>
    <property type="match status" value="1"/>
</dbReference>
<organism evidence="3">
    <name type="scientific">uncultured Desulfobacterium sp</name>
    <dbReference type="NCBI Taxonomy" id="201089"/>
    <lineage>
        <taxon>Bacteria</taxon>
        <taxon>Pseudomonadati</taxon>
        <taxon>Thermodesulfobacteriota</taxon>
        <taxon>Desulfobacteria</taxon>
        <taxon>Desulfobacterales</taxon>
        <taxon>Desulfobacteriaceae</taxon>
        <taxon>Desulfobacterium</taxon>
        <taxon>environmental samples</taxon>
    </lineage>
</organism>
<dbReference type="AlphaFoldDB" id="E1Y844"/>
<dbReference type="InterPro" id="IPR006442">
    <property type="entry name" value="Antitoxin_Phd/YefM"/>
</dbReference>
<dbReference type="SUPFAM" id="SSF143120">
    <property type="entry name" value="YefM-like"/>
    <property type="match status" value="1"/>
</dbReference>
<evidence type="ECO:0000313" key="3">
    <source>
        <dbReference type="EMBL" id="CBX26738.1"/>
    </source>
</evidence>
<gene>
    <name evidence="3" type="ORF">N47_A07670</name>
</gene>
<evidence type="ECO:0000256" key="2">
    <source>
        <dbReference type="RuleBase" id="RU362080"/>
    </source>
</evidence>
<reference evidence="3" key="1">
    <citation type="journal article" date="2011" name="Environ. Microbiol.">
        <title>Genomic insights into the metabolic potential of the polycyclic aromatic hydrocarbon degrading sulfate-reducing Deltaproteobacterium N47.</title>
        <authorList>
            <person name="Bergmann F."/>
            <person name="Selesi D."/>
            <person name="Weinmaier T."/>
            <person name="Tischler P."/>
            <person name="Rattei T."/>
            <person name="Meckenstock R.U."/>
        </authorList>
    </citation>
    <scope>NUCLEOTIDE SEQUENCE</scope>
</reference>
<comment type="function">
    <text evidence="2">Antitoxin component of a type II toxin-antitoxin (TA) system.</text>
</comment>
<proteinExistence type="inferred from homology"/>
<dbReference type="Pfam" id="PF02604">
    <property type="entry name" value="PhdYeFM_antitox"/>
    <property type="match status" value="1"/>
</dbReference>
<evidence type="ECO:0000256" key="1">
    <source>
        <dbReference type="ARBA" id="ARBA00009981"/>
    </source>
</evidence>
<protein>
    <recommendedName>
        <fullName evidence="2">Antitoxin</fullName>
    </recommendedName>
</protein>
<comment type="similarity">
    <text evidence="1 2">Belongs to the phD/YefM antitoxin family.</text>
</comment>
<dbReference type="EMBL" id="FR695864">
    <property type="protein sequence ID" value="CBX26738.1"/>
    <property type="molecule type" value="Genomic_DNA"/>
</dbReference>